<dbReference type="AlphaFoldDB" id="A0A6C2YGU7"/>
<reference evidence="4" key="1">
    <citation type="submission" date="2019-04" db="EMBL/GenBank/DDBJ databases">
        <authorList>
            <consortium name="Science for Life Laboratories"/>
        </authorList>
    </citation>
    <scope>NUCLEOTIDE SEQUENCE</scope>
    <source>
        <strain evidence="4">MBLW1</strain>
    </source>
</reference>
<dbReference type="PANTHER" id="PTHR16026:SF0">
    <property type="entry name" value="CARTILAGE ACIDIC PROTEIN 1"/>
    <property type="match status" value="1"/>
</dbReference>
<feature type="domain" description="ASPIC/UnbV" evidence="3">
    <location>
        <begin position="508"/>
        <end position="575"/>
    </location>
</feature>
<dbReference type="Pfam" id="PF07593">
    <property type="entry name" value="UnbV_ASPIC"/>
    <property type="match status" value="1"/>
</dbReference>
<protein>
    <recommendedName>
        <fullName evidence="3">ASPIC/UnbV domain-containing protein</fullName>
    </recommendedName>
</protein>
<dbReference type="PANTHER" id="PTHR16026">
    <property type="entry name" value="CARTILAGE ACIDIC PROTEIN 1"/>
    <property type="match status" value="1"/>
</dbReference>
<dbReference type="InterPro" id="IPR011519">
    <property type="entry name" value="UnbV_ASPIC"/>
</dbReference>
<evidence type="ECO:0000259" key="3">
    <source>
        <dbReference type="Pfam" id="PF07593"/>
    </source>
</evidence>
<accession>A0A6C2YGU7</accession>
<keyword evidence="5" id="KW-1185">Reference proteome</keyword>
<evidence type="ECO:0000256" key="1">
    <source>
        <dbReference type="ARBA" id="ARBA00022729"/>
    </source>
</evidence>
<feature type="signal peptide" evidence="2">
    <location>
        <begin position="1"/>
        <end position="26"/>
    </location>
</feature>
<evidence type="ECO:0000256" key="2">
    <source>
        <dbReference type="SAM" id="SignalP"/>
    </source>
</evidence>
<name>A0A6C2YGU7_9BACT</name>
<dbReference type="InterPro" id="IPR028994">
    <property type="entry name" value="Integrin_alpha_N"/>
</dbReference>
<dbReference type="InterPro" id="IPR013517">
    <property type="entry name" value="FG-GAP"/>
</dbReference>
<dbReference type="EMBL" id="LR586016">
    <property type="protein sequence ID" value="VIP00716.1"/>
    <property type="molecule type" value="Genomic_DNA"/>
</dbReference>
<dbReference type="SUPFAM" id="SSF69318">
    <property type="entry name" value="Integrin alpha N-terminal domain"/>
    <property type="match status" value="1"/>
</dbReference>
<proteinExistence type="predicted"/>
<gene>
    <name evidence="4" type="ORF">GMBLW1_32440</name>
</gene>
<evidence type="ECO:0000313" key="4">
    <source>
        <dbReference type="EMBL" id="VIP00716.1"/>
    </source>
</evidence>
<feature type="chain" id="PRO_5033534716" description="ASPIC/UnbV domain-containing protein" evidence="2">
    <location>
        <begin position="27"/>
        <end position="586"/>
    </location>
</feature>
<evidence type="ECO:0000313" key="5">
    <source>
        <dbReference type="Proteomes" id="UP000464378"/>
    </source>
</evidence>
<dbReference type="KEGG" id="tim:GMBLW1_32440"/>
<sequence>MVAVPARMLMPLLAGLILVGCQPSVAPLDSAAAGSPPGTATELTPVPDDGPAWFADVTAERGVRWQHAVTDLERYAMPQIIGSGCALHDLDGDGREEILLLGNGGPTPSIALFRQLDDGKFAEVTLDSGLEIPGYHMGVAIGDLTNDGLPEILITQYRSVKLFLNRGGLKFLDITASAKLNNPLWATSAVMVDYDRDGWLDLAVTNYVDFVEHWVCRGATNEPDYCNPKNFAGTVTKLYRNLGISPLAAPESLQFEDRTVPAGLAQSPGPGLGIVAADFTGDGWPDLLIANDGKPNHLWINQRNGTFREEGIPRGIAYTLMGQAQAGMGIALGDVDNDSLLDVYMTHLTVEMNTLWKQKPAGVFKDVTPLAGLTQTRWRGTGFGTLMRDFDRDGWLDLAIVNGRVSRESVPTPKPGIAEHWQPYAERNQLLRNRGNGQFADRSRNEPAIAGHFTVARGLASADWDHDGRDDLLMTAIGEPARLLRNVGEHSGHWLQIRAMLGSAKRDALGAEVRLTIGNQSQFRLIQSAESYLSASSPIATFGLGDSTQVDAITIRWPDGQFERFPGGAVDRRITLTQGQGTKVSP</sequence>
<dbReference type="PROSITE" id="PS51257">
    <property type="entry name" value="PROKAR_LIPOPROTEIN"/>
    <property type="match status" value="1"/>
</dbReference>
<dbReference type="InterPro" id="IPR027039">
    <property type="entry name" value="Crtac1"/>
</dbReference>
<keyword evidence="1 2" id="KW-0732">Signal</keyword>
<organism evidence="4">
    <name type="scientific">Tuwongella immobilis</name>
    <dbReference type="NCBI Taxonomy" id="692036"/>
    <lineage>
        <taxon>Bacteria</taxon>
        <taxon>Pseudomonadati</taxon>
        <taxon>Planctomycetota</taxon>
        <taxon>Planctomycetia</taxon>
        <taxon>Gemmatales</taxon>
        <taxon>Gemmataceae</taxon>
        <taxon>Tuwongella</taxon>
    </lineage>
</organism>
<dbReference type="Gene3D" id="2.130.10.130">
    <property type="entry name" value="Integrin alpha, N-terminal"/>
    <property type="match status" value="3"/>
</dbReference>
<dbReference type="EMBL" id="LR593887">
    <property type="protein sequence ID" value="VTR96850.1"/>
    <property type="molecule type" value="Genomic_DNA"/>
</dbReference>
<dbReference type="InParanoid" id="A0A6C2YGU7"/>
<dbReference type="RefSeq" id="WP_162655905.1">
    <property type="nucleotide sequence ID" value="NZ_LR593887.1"/>
</dbReference>
<dbReference type="Pfam" id="PF13517">
    <property type="entry name" value="FG-GAP_3"/>
    <property type="match status" value="3"/>
</dbReference>
<dbReference type="Proteomes" id="UP000464378">
    <property type="component" value="Chromosome"/>
</dbReference>